<sequence length="148" mass="16331">MGSRTRDTSRPRTGPTAAHSEKPVMDTTAAPWRGARLLYHLRDTTDVTELRIERVLEDLLDHRMPAVPCLRHSDLLQLSHCSQGRRHPAAHFAAPEALRARAQPVARVTRGTVSRVAALASGARTETQAKKAQANIGDEHGNHNGERR</sequence>
<gene>
    <name evidence="2" type="ORF">PCOR1329_LOCUS75869</name>
</gene>
<feature type="compositionally biased region" description="Basic and acidic residues" evidence="1">
    <location>
        <begin position="137"/>
        <end position="148"/>
    </location>
</feature>
<dbReference type="Proteomes" id="UP001189429">
    <property type="component" value="Unassembled WGS sequence"/>
</dbReference>
<dbReference type="EMBL" id="CAUYUJ010020387">
    <property type="protein sequence ID" value="CAK0897803.1"/>
    <property type="molecule type" value="Genomic_DNA"/>
</dbReference>
<keyword evidence="3" id="KW-1185">Reference proteome</keyword>
<feature type="compositionally biased region" description="Basic and acidic residues" evidence="1">
    <location>
        <begin position="1"/>
        <end position="10"/>
    </location>
</feature>
<evidence type="ECO:0000313" key="2">
    <source>
        <dbReference type="EMBL" id="CAK0897803.1"/>
    </source>
</evidence>
<evidence type="ECO:0000313" key="3">
    <source>
        <dbReference type="Proteomes" id="UP001189429"/>
    </source>
</evidence>
<accession>A0ABN9XDV7</accession>
<organism evidence="2 3">
    <name type="scientific">Prorocentrum cordatum</name>
    <dbReference type="NCBI Taxonomy" id="2364126"/>
    <lineage>
        <taxon>Eukaryota</taxon>
        <taxon>Sar</taxon>
        <taxon>Alveolata</taxon>
        <taxon>Dinophyceae</taxon>
        <taxon>Prorocentrales</taxon>
        <taxon>Prorocentraceae</taxon>
        <taxon>Prorocentrum</taxon>
    </lineage>
</organism>
<proteinExistence type="predicted"/>
<comment type="caution">
    <text evidence="2">The sequence shown here is derived from an EMBL/GenBank/DDBJ whole genome shotgun (WGS) entry which is preliminary data.</text>
</comment>
<protein>
    <submittedName>
        <fullName evidence="2">Uncharacterized protein</fullName>
    </submittedName>
</protein>
<feature type="region of interest" description="Disordered" evidence="1">
    <location>
        <begin position="122"/>
        <end position="148"/>
    </location>
</feature>
<reference evidence="2" key="1">
    <citation type="submission" date="2023-10" db="EMBL/GenBank/DDBJ databases">
        <authorList>
            <person name="Chen Y."/>
            <person name="Shah S."/>
            <person name="Dougan E. K."/>
            <person name="Thang M."/>
            <person name="Chan C."/>
        </authorList>
    </citation>
    <scope>NUCLEOTIDE SEQUENCE [LARGE SCALE GENOMIC DNA]</scope>
</reference>
<feature type="region of interest" description="Disordered" evidence="1">
    <location>
        <begin position="1"/>
        <end position="26"/>
    </location>
</feature>
<name>A0ABN9XDV7_9DINO</name>
<evidence type="ECO:0000256" key="1">
    <source>
        <dbReference type="SAM" id="MobiDB-lite"/>
    </source>
</evidence>